<dbReference type="RefSeq" id="WP_108916691.1">
    <property type="nucleotide sequence ID" value="NZ_BGJY01000003.1"/>
</dbReference>
<proteinExistence type="predicted"/>
<name>A0A2U1SSK5_METSR</name>
<keyword evidence="3" id="KW-1185">Reference proteome</keyword>
<protein>
    <recommendedName>
        <fullName evidence="4">DUF2946 domain-containing protein</fullName>
    </recommendedName>
</protein>
<keyword evidence="1" id="KW-0472">Membrane</keyword>
<accession>A0A2U1SSK5</accession>
<dbReference type="EMBL" id="PUIV01000007">
    <property type="protein sequence ID" value="PWB94608.1"/>
    <property type="molecule type" value="Genomic_DNA"/>
</dbReference>
<evidence type="ECO:0000313" key="3">
    <source>
        <dbReference type="Proteomes" id="UP000245137"/>
    </source>
</evidence>
<evidence type="ECO:0000313" key="2">
    <source>
        <dbReference type="EMBL" id="PWB94608.1"/>
    </source>
</evidence>
<comment type="caution">
    <text evidence="2">The sequence shown here is derived from an EMBL/GenBank/DDBJ whole genome shotgun (WGS) entry which is preliminary data.</text>
</comment>
<reference evidence="2 3" key="1">
    <citation type="journal article" date="2018" name="Appl. Microbiol. Biotechnol.">
        <title>Co-cultivation of the strictly anaerobic methanogen Methanosarcina barkeri with aerobic methanotrophs in an oxygen-limited membrane bioreactor.</title>
        <authorList>
            <person name="In 't Zandt M.H."/>
            <person name="van den Bosch T.J.M."/>
            <person name="Rijkers R."/>
            <person name="van Kessel M.A.H.J."/>
            <person name="Jetten M.S.M."/>
            <person name="Welte C.U."/>
        </authorList>
    </citation>
    <scope>NUCLEOTIDE SEQUENCE [LARGE SCALE GENOMIC DNA]</scope>
    <source>
        <strain evidence="2 3">DSM 17706</strain>
    </source>
</reference>
<dbReference type="AlphaFoldDB" id="A0A2U1SSK5"/>
<gene>
    <name evidence="2" type="ORF">C5689_07535</name>
</gene>
<dbReference type="Proteomes" id="UP000245137">
    <property type="component" value="Unassembled WGS sequence"/>
</dbReference>
<evidence type="ECO:0008006" key="4">
    <source>
        <dbReference type="Google" id="ProtNLM"/>
    </source>
</evidence>
<feature type="transmembrane region" description="Helical" evidence="1">
    <location>
        <begin position="15"/>
        <end position="37"/>
    </location>
</feature>
<sequence>MTQQNEKSWQYGQTAATMLVAYLLVLQGLAAGIVVGARAGQTVLGSTICVTARSASVDDGSQGPRAPAHGMDACCVQHCTGLDGGVLGGFAELDAPPSPKASVLQPLHESGGHKRLAQLPVGARAPPVLVV</sequence>
<keyword evidence="1" id="KW-1133">Transmembrane helix</keyword>
<organism evidence="2 3">
    <name type="scientific">Methylosinus sporium</name>
    <dbReference type="NCBI Taxonomy" id="428"/>
    <lineage>
        <taxon>Bacteria</taxon>
        <taxon>Pseudomonadati</taxon>
        <taxon>Pseudomonadota</taxon>
        <taxon>Alphaproteobacteria</taxon>
        <taxon>Hyphomicrobiales</taxon>
        <taxon>Methylocystaceae</taxon>
        <taxon>Methylosinus</taxon>
    </lineage>
</organism>
<evidence type="ECO:0000256" key="1">
    <source>
        <dbReference type="SAM" id="Phobius"/>
    </source>
</evidence>
<keyword evidence="1" id="KW-0812">Transmembrane</keyword>
<dbReference type="OrthoDB" id="8454780at2"/>